<evidence type="ECO:0000313" key="2">
    <source>
        <dbReference type="Proteomes" id="UP001343724"/>
    </source>
</evidence>
<gene>
    <name evidence="1" type="ORF">VJ920_09615</name>
</gene>
<name>A0ABU6J0N4_9ACTN</name>
<protein>
    <recommendedName>
        <fullName evidence="3">DUF559 domain-containing protein</fullName>
    </recommendedName>
</protein>
<reference evidence="1 2" key="1">
    <citation type="submission" date="2024-01" db="EMBL/GenBank/DDBJ databases">
        <title>novel species in genus Adlercreutzia.</title>
        <authorList>
            <person name="Liu X."/>
        </authorList>
    </citation>
    <scope>NUCLEOTIDE SEQUENCE [LARGE SCALE GENOMIC DNA]</scope>
    <source>
        <strain evidence="1 2">R22</strain>
    </source>
</reference>
<dbReference type="RefSeq" id="WP_326455005.1">
    <property type="nucleotide sequence ID" value="NZ_JAYMFH010000015.1"/>
</dbReference>
<evidence type="ECO:0000313" key="1">
    <source>
        <dbReference type="EMBL" id="MEC4295568.1"/>
    </source>
</evidence>
<proteinExistence type="predicted"/>
<keyword evidence="2" id="KW-1185">Reference proteome</keyword>
<dbReference type="EMBL" id="JAYMFH010000015">
    <property type="protein sequence ID" value="MEC4295568.1"/>
    <property type="molecule type" value="Genomic_DNA"/>
</dbReference>
<sequence length="382" mass="40848">MATIIEGLTAAQCWTCGSFYGLFIGETVSLDTGDRVPKLRPPLGNPDTEERAWLLASERLEIVYEEAVEYAEAARCDAPFKPSEQMAAKVLDQGAGMVSAPVRVMVPGRASRRTTASVVCRVSAAVPHPGSFIRGPGEGLLIASPEMAVLQLALKMPLPKLAELVSELCSTYYYGLVEASQMSRGAEGLRAEVALRAQALGNRPVPVSCLRAMARFGAQSADSRAGRAMARAVRYAVDGSASPMETALALMLSLPKSVGGYGLPKPQMNRIVPVDAEAGRVRVADLFWPEAQVAVEYDSDAFHAKGEKLRLDALRRNQLESCSVTVLTATAQHLSSLAALDELAGQIARALGRSFHRNRLASASERAGLLASLKQRSIEGLR</sequence>
<evidence type="ECO:0008006" key="3">
    <source>
        <dbReference type="Google" id="ProtNLM"/>
    </source>
</evidence>
<organism evidence="1 2">
    <name type="scientific">Adlercreutzia shanghongiae</name>
    <dbReference type="NCBI Taxonomy" id="3111773"/>
    <lineage>
        <taxon>Bacteria</taxon>
        <taxon>Bacillati</taxon>
        <taxon>Actinomycetota</taxon>
        <taxon>Coriobacteriia</taxon>
        <taxon>Eggerthellales</taxon>
        <taxon>Eggerthellaceae</taxon>
        <taxon>Adlercreutzia</taxon>
    </lineage>
</organism>
<comment type="caution">
    <text evidence="1">The sequence shown here is derived from an EMBL/GenBank/DDBJ whole genome shotgun (WGS) entry which is preliminary data.</text>
</comment>
<accession>A0ABU6J0N4</accession>
<dbReference type="Proteomes" id="UP001343724">
    <property type="component" value="Unassembled WGS sequence"/>
</dbReference>